<dbReference type="Proteomes" id="UP000064967">
    <property type="component" value="Chromosome"/>
</dbReference>
<gene>
    <name evidence="3" type="ORF">AKJ09_06541</name>
</gene>
<evidence type="ECO:0000256" key="1">
    <source>
        <dbReference type="SAM" id="MobiDB-lite"/>
    </source>
</evidence>
<sequence length="190" mass="20498">MGDRELAEGDHGADHAHDASEVDDDDAVFELRFTPSVALVATVRRFVSDFYAQMLGDDDLSGRLAMATHEMLENTVHYSSDGKGSLEIFMKRRPQRVDVCIKTRNRAEAEVLARAKEALDGVVGAEDPNAHYLALCRRAAKRSDGGSGLGLGRIRAEADLGVSYSIGGEQLTIRVEGSFDVGNPPPPTLA</sequence>
<dbReference type="Pfam" id="PF13581">
    <property type="entry name" value="HATPase_c_2"/>
    <property type="match status" value="1"/>
</dbReference>
<dbReference type="KEGG" id="llu:AKJ09_06541"/>
<dbReference type="STRING" id="1391654.AKJ09_06541"/>
<name>A0A0K1Q2B9_9BACT</name>
<evidence type="ECO:0000259" key="2">
    <source>
        <dbReference type="Pfam" id="PF13581"/>
    </source>
</evidence>
<dbReference type="Gene3D" id="3.30.565.10">
    <property type="entry name" value="Histidine kinase-like ATPase, C-terminal domain"/>
    <property type="match status" value="1"/>
</dbReference>
<organism evidence="3 4">
    <name type="scientific">Labilithrix luteola</name>
    <dbReference type="NCBI Taxonomy" id="1391654"/>
    <lineage>
        <taxon>Bacteria</taxon>
        <taxon>Pseudomonadati</taxon>
        <taxon>Myxococcota</taxon>
        <taxon>Polyangia</taxon>
        <taxon>Polyangiales</taxon>
        <taxon>Labilitrichaceae</taxon>
        <taxon>Labilithrix</taxon>
    </lineage>
</organism>
<dbReference type="InterPro" id="IPR003594">
    <property type="entry name" value="HATPase_dom"/>
</dbReference>
<dbReference type="AlphaFoldDB" id="A0A0K1Q2B9"/>
<feature type="domain" description="Histidine kinase/HSP90-like ATPase" evidence="2">
    <location>
        <begin position="34"/>
        <end position="173"/>
    </location>
</feature>
<dbReference type="RefSeq" id="WP_169927983.1">
    <property type="nucleotide sequence ID" value="NZ_CP012333.1"/>
</dbReference>
<accession>A0A0K1Q2B9</accession>
<proteinExistence type="predicted"/>
<dbReference type="InterPro" id="IPR036890">
    <property type="entry name" value="HATPase_C_sf"/>
</dbReference>
<keyword evidence="4" id="KW-1185">Reference proteome</keyword>
<reference evidence="3 4" key="1">
    <citation type="submission" date="2015-08" db="EMBL/GenBank/DDBJ databases">
        <authorList>
            <person name="Babu N.S."/>
            <person name="Beckwith C.J."/>
            <person name="Beseler K.G."/>
            <person name="Brison A."/>
            <person name="Carone J.V."/>
            <person name="Caskin T.P."/>
            <person name="Diamond M."/>
            <person name="Durham M.E."/>
            <person name="Foxe J.M."/>
            <person name="Go M."/>
            <person name="Henderson B.A."/>
            <person name="Jones I.B."/>
            <person name="McGettigan J.A."/>
            <person name="Micheletti S.J."/>
            <person name="Nasrallah M.E."/>
            <person name="Ortiz D."/>
            <person name="Piller C.R."/>
            <person name="Privatt S.R."/>
            <person name="Schneider S.L."/>
            <person name="Sharp S."/>
            <person name="Smith T.C."/>
            <person name="Stanton J.D."/>
            <person name="Ullery H.E."/>
            <person name="Wilson R.J."/>
            <person name="Serrano M.G."/>
            <person name="Buck G."/>
            <person name="Lee V."/>
            <person name="Wang Y."/>
            <person name="Carvalho R."/>
            <person name="Voegtly L."/>
            <person name="Shi R."/>
            <person name="Duckworth R."/>
            <person name="Johnson A."/>
            <person name="Loviza R."/>
            <person name="Walstead R."/>
            <person name="Shah Z."/>
            <person name="Kiflezghi M."/>
            <person name="Wade K."/>
            <person name="Ball S.L."/>
            <person name="Bradley K.W."/>
            <person name="Asai D.J."/>
            <person name="Bowman C.A."/>
            <person name="Russell D.A."/>
            <person name="Pope W.H."/>
            <person name="Jacobs-Sera D."/>
            <person name="Hendrix R.W."/>
            <person name="Hatfull G.F."/>
        </authorList>
    </citation>
    <scope>NUCLEOTIDE SEQUENCE [LARGE SCALE GENOMIC DNA]</scope>
    <source>
        <strain evidence="3 4">DSM 27648</strain>
    </source>
</reference>
<feature type="region of interest" description="Disordered" evidence="1">
    <location>
        <begin position="1"/>
        <end position="20"/>
    </location>
</feature>
<evidence type="ECO:0000313" key="3">
    <source>
        <dbReference type="EMBL" id="AKU99877.1"/>
    </source>
</evidence>
<dbReference type="EMBL" id="CP012333">
    <property type="protein sequence ID" value="AKU99877.1"/>
    <property type="molecule type" value="Genomic_DNA"/>
</dbReference>
<protein>
    <recommendedName>
        <fullName evidence="2">Histidine kinase/HSP90-like ATPase domain-containing protein</fullName>
    </recommendedName>
</protein>
<evidence type="ECO:0000313" key="4">
    <source>
        <dbReference type="Proteomes" id="UP000064967"/>
    </source>
</evidence>